<feature type="region of interest" description="Disordered" evidence="1">
    <location>
        <begin position="1"/>
        <end position="35"/>
    </location>
</feature>
<feature type="non-terminal residue" evidence="2">
    <location>
        <position position="71"/>
    </location>
</feature>
<dbReference type="AlphaFoldDB" id="A0A8S2YX06"/>
<sequence>MNTSPISTPLIRPPDLLPTAASTTSQVTLGDSQSHRNYYDNNRKLEYLIDCDGFTADELDVFIQDYDLIVQ</sequence>
<evidence type="ECO:0000256" key="1">
    <source>
        <dbReference type="SAM" id="MobiDB-lite"/>
    </source>
</evidence>
<evidence type="ECO:0000313" key="2">
    <source>
        <dbReference type="EMBL" id="CAF4584403.1"/>
    </source>
</evidence>
<protein>
    <submittedName>
        <fullName evidence="2">Uncharacterized protein</fullName>
    </submittedName>
</protein>
<evidence type="ECO:0000313" key="3">
    <source>
        <dbReference type="Proteomes" id="UP000681967"/>
    </source>
</evidence>
<name>A0A8S2YX06_9BILA</name>
<gene>
    <name evidence="2" type="ORF">BYL167_LOCUS39445</name>
</gene>
<dbReference type="Proteomes" id="UP000681967">
    <property type="component" value="Unassembled WGS sequence"/>
</dbReference>
<organism evidence="2 3">
    <name type="scientific">Rotaria magnacalcarata</name>
    <dbReference type="NCBI Taxonomy" id="392030"/>
    <lineage>
        <taxon>Eukaryota</taxon>
        <taxon>Metazoa</taxon>
        <taxon>Spiralia</taxon>
        <taxon>Gnathifera</taxon>
        <taxon>Rotifera</taxon>
        <taxon>Eurotatoria</taxon>
        <taxon>Bdelloidea</taxon>
        <taxon>Philodinida</taxon>
        <taxon>Philodinidae</taxon>
        <taxon>Rotaria</taxon>
    </lineage>
</organism>
<reference evidence="2" key="1">
    <citation type="submission" date="2021-02" db="EMBL/GenBank/DDBJ databases">
        <authorList>
            <person name="Nowell W R."/>
        </authorList>
    </citation>
    <scope>NUCLEOTIDE SEQUENCE</scope>
</reference>
<comment type="caution">
    <text evidence="2">The sequence shown here is derived from an EMBL/GenBank/DDBJ whole genome shotgun (WGS) entry which is preliminary data.</text>
</comment>
<dbReference type="EMBL" id="CAJOBH010094839">
    <property type="protein sequence ID" value="CAF4584403.1"/>
    <property type="molecule type" value="Genomic_DNA"/>
</dbReference>
<feature type="compositionally biased region" description="Polar residues" evidence="1">
    <location>
        <begin position="20"/>
        <end position="32"/>
    </location>
</feature>
<proteinExistence type="predicted"/>
<accession>A0A8S2YX06</accession>